<dbReference type="GO" id="GO:0005634">
    <property type="term" value="C:nucleus"/>
    <property type="evidence" value="ECO:0007669"/>
    <property type="project" value="TreeGrafter"/>
</dbReference>
<dbReference type="Gene3D" id="3.30.420.10">
    <property type="entry name" value="Ribonuclease H-like superfamily/Ribonuclease H"/>
    <property type="match status" value="1"/>
</dbReference>
<accession>A0AAV2RCJ2</accession>
<sequence>MVIKRWKSPGQIMSIPKEPIAVSFKLFEKFDVLKTFKTLRIIWLLTKKGTQIGIPISNNIRINLFLEVSELGAVGFDCEWVSTKGQRRPVALMQLASCNGTCVLVRLSSMENPLPSTLKDLLADDTLLKFGVGIIDDKRHLSADYNIEVNGCVDIRHLAMCYYSSIPNSESTEHKKLGLSALAKDFLGKKLDKDWRVRASDWEAQELTKRQVQASEADSLGGRPFVNKILLYTCIPYAFMHMPLARELQNPHVLYLYNKICQIRCNLKFPVIKKKYNFPLIKLYIDNTRRLGRAEIYDIYRPRRPSIWKANLLFDPGRRYAC</sequence>
<keyword evidence="6" id="KW-1185">Reference proteome</keyword>
<feature type="non-terminal residue" evidence="5">
    <location>
        <position position="322"/>
    </location>
</feature>
<dbReference type="PANTHER" id="PTHR13620">
    <property type="entry name" value="3-5 EXONUCLEASE"/>
    <property type="match status" value="1"/>
</dbReference>
<comment type="caution">
    <text evidence="5">The sequence shown here is derived from an EMBL/GenBank/DDBJ whole genome shotgun (WGS) entry which is preliminary data.</text>
</comment>
<proteinExistence type="predicted"/>
<dbReference type="AlphaFoldDB" id="A0AAV2RCJ2"/>
<dbReference type="Proteomes" id="UP001497623">
    <property type="component" value="Unassembled WGS sequence"/>
</dbReference>
<reference evidence="5 6" key="1">
    <citation type="submission" date="2024-05" db="EMBL/GenBank/DDBJ databases">
        <authorList>
            <person name="Wallberg A."/>
        </authorList>
    </citation>
    <scope>NUCLEOTIDE SEQUENCE [LARGE SCALE GENOMIC DNA]</scope>
</reference>
<dbReference type="InterPro" id="IPR051132">
    <property type="entry name" value="3-5_Exonuclease_domain"/>
</dbReference>
<keyword evidence="2" id="KW-0378">Hydrolase</keyword>
<dbReference type="Pfam" id="PF01612">
    <property type="entry name" value="DNA_pol_A_exo1"/>
    <property type="match status" value="1"/>
</dbReference>
<evidence type="ECO:0000313" key="5">
    <source>
        <dbReference type="EMBL" id="CAL4121209.1"/>
    </source>
</evidence>
<dbReference type="PANTHER" id="PTHR13620:SF104">
    <property type="entry name" value="EXONUCLEASE 3'-5' DOMAIN-CONTAINING PROTEIN 2"/>
    <property type="match status" value="1"/>
</dbReference>
<dbReference type="GO" id="GO:0006139">
    <property type="term" value="P:nucleobase-containing compound metabolic process"/>
    <property type="evidence" value="ECO:0007669"/>
    <property type="project" value="InterPro"/>
</dbReference>
<dbReference type="InterPro" id="IPR012337">
    <property type="entry name" value="RNaseH-like_sf"/>
</dbReference>
<organism evidence="5 6">
    <name type="scientific">Meganyctiphanes norvegica</name>
    <name type="common">Northern krill</name>
    <name type="synonym">Thysanopoda norvegica</name>
    <dbReference type="NCBI Taxonomy" id="48144"/>
    <lineage>
        <taxon>Eukaryota</taxon>
        <taxon>Metazoa</taxon>
        <taxon>Ecdysozoa</taxon>
        <taxon>Arthropoda</taxon>
        <taxon>Crustacea</taxon>
        <taxon>Multicrustacea</taxon>
        <taxon>Malacostraca</taxon>
        <taxon>Eumalacostraca</taxon>
        <taxon>Eucarida</taxon>
        <taxon>Euphausiacea</taxon>
        <taxon>Euphausiidae</taxon>
        <taxon>Meganyctiphanes</taxon>
    </lineage>
</organism>
<dbReference type="CDD" id="cd06141">
    <property type="entry name" value="WRN_exo"/>
    <property type="match status" value="1"/>
</dbReference>
<dbReference type="GO" id="GO:0003676">
    <property type="term" value="F:nucleic acid binding"/>
    <property type="evidence" value="ECO:0007669"/>
    <property type="project" value="InterPro"/>
</dbReference>
<dbReference type="GO" id="GO:0008408">
    <property type="term" value="F:3'-5' exonuclease activity"/>
    <property type="evidence" value="ECO:0007669"/>
    <property type="project" value="InterPro"/>
</dbReference>
<keyword evidence="1" id="KW-0540">Nuclease</keyword>
<name>A0AAV2RCJ2_MEGNR</name>
<evidence type="ECO:0000256" key="3">
    <source>
        <dbReference type="ARBA" id="ARBA00022839"/>
    </source>
</evidence>
<dbReference type="EMBL" id="CAXKWB010018779">
    <property type="protein sequence ID" value="CAL4121209.1"/>
    <property type="molecule type" value="Genomic_DNA"/>
</dbReference>
<dbReference type="InterPro" id="IPR036397">
    <property type="entry name" value="RNaseH_sf"/>
</dbReference>
<dbReference type="SUPFAM" id="SSF53098">
    <property type="entry name" value="Ribonuclease H-like"/>
    <property type="match status" value="1"/>
</dbReference>
<feature type="domain" description="3'-5' exonuclease" evidence="4">
    <location>
        <begin position="64"/>
        <end position="215"/>
    </location>
</feature>
<evidence type="ECO:0000256" key="2">
    <source>
        <dbReference type="ARBA" id="ARBA00022801"/>
    </source>
</evidence>
<dbReference type="InterPro" id="IPR002562">
    <property type="entry name" value="3'-5'_exonuclease_dom"/>
</dbReference>
<protein>
    <recommendedName>
        <fullName evidence="4">3'-5' exonuclease domain-containing protein</fullName>
    </recommendedName>
</protein>
<dbReference type="GO" id="GO:0005737">
    <property type="term" value="C:cytoplasm"/>
    <property type="evidence" value="ECO:0007669"/>
    <property type="project" value="TreeGrafter"/>
</dbReference>
<evidence type="ECO:0000256" key="1">
    <source>
        <dbReference type="ARBA" id="ARBA00022722"/>
    </source>
</evidence>
<gene>
    <name evidence="5" type="ORF">MNOR_LOCUS22380</name>
</gene>
<evidence type="ECO:0000259" key="4">
    <source>
        <dbReference type="Pfam" id="PF01612"/>
    </source>
</evidence>
<keyword evidence="3" id="KW-0269">Exonuclease</keyword>
<evidence type="ECO:0000313" key="6">
    <source>
        <dbReference type="Proteomes" id="UP001497623"/>
    </source>
</evidence>